<evidence type="ECO:0000256" key="2">
    <source>
        <dbReference type="ARBA" id="ARBA00022475"/>
    </source>
</evidence>
<comment type="caution">
    <text evidence="7">The sequence shown here is derived from an EMBL/GenBank/DDBJ whole genome shotgun (WGS) entry which is preliminary data.</text>
</comment>
<dbReference type="Proteomes" id="UP000318428">
    <property type="component" value="Unassembled WGS sequence"/>
</dbReference>
<dbReference type="RefSeq" id="WP_146383737.1">
    <property type="nucleotide sequence ID" value="NZ_VFIO01000001.1"/>
</dbReference>
<proteinExistence type="predicted"/>
<feature type="transmembrane region" description="Helical" evidence="6">
    <location>
        <begin position="393"/>
        <end position="413"/>
    </location>
</feature>
<keyword evidence="3 6" id="KW-0812">Transmembrane</keyword>
<feature type="transmembrane region" description="Helical" evidence="6">
    <location>
        <begin position="258"/>
        <end position="278"/>
    </location>
</feature>
<keyword evidence="2" id="KW-1003">Cell membrane</keyword>
<dbReference type="InterPro" id="IPR050833">
    <property type="entry name" value="Poly_Biosynth_Transport"/>
</dbReference>
<evidence type="ECO:0000313" key="7">
    <source>
        <dbReference type="EMBL" id="TWR92322.1"/>
    </source>
</evidence>
<evidence type="ECO:0000256" key="1">
    <source>
        <dbReference type="ARBA" id="ARBA00004651"/>
    </source>
</evidence>
<feature type="transmembrane region" description="Helical" evidence="6">
    <location>
        <begin position="334"/>
        <end position="355"/>
    </location>
</feature>
<keyword evidence="4 6" id="KW-1133">Transmembrane helix</keyword>
<feature type="transmembrane region" description="Helical" evidence="6">
    <location>
        <begin position="83"/>
        <end position="102"/>
    </location>
</feature>
<name>A0ABY3GKU0_9PSED</name>
<dbReference type="PANTHER" id="PTHR30250:SF30">
    <property type="entry name" value="LIPID III FLIPPASE"/>
    <property type="match status" value="1"/>
</dbReference>
<dbReference type="CDD" id="cd13125">
    <property type="entry name" value="MATE_like_10"/>
    <property type="match status" value="1"/>
</dbReference>
<feature type="transmembrane region" description="Helical" evidence="6">
    <location>
        <begin position="362"/>
        <end position="381"/>
    </location>
</feature>
<sequence length="428" mass="47584">MSMLKTSALNAIAVIVKMCTMLGINKVLAIYVGPAGYAALGQLQNAITMITTLSSGAVNTGVTKYTAEYHADEKRQFEVWRTASLLAAIGSILSGIFVAIYSEEMAVYFFNRTDYSSVFIWVALSLVFFTFNALLLAVINGKKCIEQYIKANISGSILSLVVTSLLAWKMGLYGALVALGIYQGLAFFATFYFCKDAQWFKVENFVGRFDRRSAINLSKFAAMAITSAACIPVAQILIRRHLIEVFGPESAGYWEAMWRLSSAYLMLATTTLSVYYLPRLSELQTAKEIVREVISGYKIILPLCIAGCAVIFILRDVVINVLFTPEFIPMRSLFAWQLIGDVMKIGSWLLAFIMLGKAMVKLYIATEIAFSATFYFSVLYFTEKHGLVGVTEAYAFNYFIYWIVIGVSVAYIFKSNKKKGEILSSEVS</sequence>
<dbReference type="EMBL" id="VFIO01000001">
    <property type="protein sequence ID" value="TWR92322.1"/>
    <property type="molecule type" value="Genomic_DNA"/>
</dbReference>
<keyword evidence="5 6" id="KW-0472">Membrane</keyword>
<dbReference type="InterPro" id="IPR002797">
    <property type="entry name" value="Polysacc_synth"/>
</dbReference>
<evidence type="ECO:0000313" key="8">
    <source>
        <dbReference type="Proteomes" id="UP000318428"/>
    </source>
</evidence>
<evidence type="ECO:0000256" key="4">
    <source>
        <dbReference type="ARBA" id="ARBA00022989"/>
    </source>
</evidence>
<evidence type="ECO:0000256" key="5">
    <source>
        <dbReference type="ARBA" id="ARBA00023136"/>
    </source>
</evidence>
<organism evidence="7 8">
    <name type="scientific">Pseudomonas saxonica</name>
    <dbReference type="NCBI Taxonomy" id="2600598"/>
    <lineage>
        <taxon>Bacteria</taxon>
        <taxon>Pseudomonadati</taxon>
        <taxon>Pseudomonadota</taxon>
        <taxon>Gammaproteobacteria</taxon>
        <taxon>Pseudomonadales</taxon>
        <taxon>Pseudomonadaceae</taxon>
        <taxon>Pseudomonas</taxon>
    </lineage>
</organism>
<accession>A0ABY3GKU0</accession>
<feature type="transmembrane region" description="Helical" evidence="6">
    <location>
        <begin position="299"/>
        <end position="322"/>
    </location>
</feature>
<comment type="subcellular location">
    <subcellularLocation>
        <location evidence="1">Cell membrane</location>
        <topology evidence="1">Multi-pass membrane protein</topology>
    </subcellularLocation>
</comment>
<feature type="transmembrane region" description="Helical" evidence="6">
    <location>
        <begin position="118"/>
        <end position="139"/>
    </location>
</feature>
<feature type="transmembrane region" description="Helical" evidence="6">
    <location>
        <begin position="151"/>
        <end position="168"/>
    </location>
</feature>
<protein>
    <submittedName>
        <fullName evidence="7">O-antigen translocase</fullName>
    </submittedName>
</protein>
<reference evidence="7 8" key="1">
    <citation type="submission" date="2019-06" db="EMBL/GenBank/DDBJ databases">
        <title>Pseudomonas bimorpha sp. nov. isolated from bovine raw milk and skim milk concentrate.</title>
        <authorList>
            <person name="Hofmann K."/>
            <person name="Huptas C."/>
            <person name="Doll E."/>
            <person name="Scherer S."/>
            <person name="Wenning M."/>
        </authorList>
    </citation>
    <scope>NUCLEOTIDE SEQUENCE [LARGE SCALE GENOMIC DNA]</scope>
    <source>
        <strain evidence="7 8">DSM 108989</strain>
    </source>
</reference>
<evidence type="ECO:0000256" key="3">
    <source>
        <dbReference type="ARBA" id="ARBA00022692"/>
    </source>
</evidence>
<dbReference type="Pfam" id="PF01943">
    <property type="entry name" value="Polysacc_synt"/>
    <property type="match status" value="1"/>
</dbReference>
<feature type="transmembrane region" description="Helical" evidence="6">
    <location>
        <begin position="174"/>
        <end position="194"/>
    </location>
</feature>
<evidence type="ECO:0000256" key="6">
    <source>
        <dbReference type="SAM" id="Phobius"/>
    </source>
</evidence>
<gene>
    <name evidence="7" type="ORF">FJD38_01510</name>
</gene>
<dbReference type="InterPro" id="IPR044550">
    <property type="entry name" value="WzxE"/>
</dbReference>
<feature type="transmembrane region" description="Helical" evidence="6">
    <location>
        <begin position="215"/>
        <end position="238"/>
    </location>
</feature>
<keyword evidence="8" id="KW-1185">Reference proteome</keyword>
<dbReference type="PANTHER" id="PTHR30250">
    <property type="entry name" value="PST FAMILY PREDICTED COLANIC ACID TRANSPORTER"/>
    <property type="match status" value="1"/>
</dbReference>